<evidence type="ECO:0000256" key="1">
    <source>
        <dbReference type="SAM" id="Phobius"/>
    </source>
</evidence>
<protein>
    <submittedName>
        <fullName evidence="2">Uncharacterized protein</fullName>
    </submittedName>
</protein>
<keyword evidence="1" id="KW-0472">Membrane</keyword>
<gene>
    <name evidence="2" type="ORF">ACRB68_36180</name>
</gene>
<dbReference type="Proteomes" id="UP000487268">
    <property type="component" value="Unassembled WGS sequence"/>
</dbReference>
<keyword evidence="3" id="KW-1185">Reference proteome</keyword>
<keyword evidence="1" id="KW-1133">Transmembrane helix</keyword>
<sequence>MKNAARRVLEAGAVVATVAVVAAAGIYAVRLRVPDGVLVLAVMALGVYGGMGWERSRRSLFQLRQCRRADDLREAARRERFRALLAGAAALTMLAVAARHL</sequence>
<reference evidence="2 3" key="1">
    <citation type="submission" date="2019-10" db="EMBL/GenBank/DDBJ databases">
        <title>Actinomadura rubteroloni sp. nov. and Actinomadura macrotermitis sp. nov., isolated from the gut of fungus growing-termite Macrotermes natalensis.</title>
        <authorList>
            <person name="Benndorf R."/>
            <person name="Martin K."/>
            <person name="Kuefner M."/>
            <person name="De Beer W."/>
            <person name="Kaster A.-K."/>
            <person name="Vollmers J."/>
            <person name="Poulsen M."/>
            <person name="Beemelmanns C."/>
        </authorList>
    </citation>
    <scope>NUCLEOTIDE SEQUENCE [LARGE SCALE GENOMIC DNA]</scope>
    <source>
        <strain evidence="2 3">RB68</strain>
    </source>
</reference>
<dbReference type="EMBL" id="WEGH01000002">
    <property type="protein sequence ID" value="MQY05541.1"/>
    <property type="molecule type" value="Genomic_DNA"/>
</dbReference>
<feature type="transmembrane region" description="Helical" evidence="1">
    <location>
        <begin position="12"/>
        <end position="30"/>
    </location>
</feature>
<organism evidence="2 3">
    <name type="scientific">Actinomadura macrotermitis</name>
    <dbReference type="NCBI Taxonomy" id="2585200"/>
    <lineage>
        <taxon>Bacteria</taxon>
        <taxon>Bacillati</taxon>
        <taxon>Actinomycetota</taxon>
        <taxon>Actinomycetes</taxon>
        <taxon>Streptosporangiales</taxon>
        <taxon>Thermomonosporaceae</taxon>
        <taxon>Actinomadura</taxon>
    </lineage>
</organism>
<accession>A0A7K0BWJ3</accession>
<feature type="transmembrane region" description="Helical" evidence="1">
    <location>
        <begin position="81"/>
        <end position="98"/>
    </location>
</feature>
<keyword evidence="1" id="KW-0812">Transmembrane</keyword>
<evidence type="ECO:0000313" key="2">
    <source>
        <dbReference type="EMBL" id="MQY05541.1"/>
    </source>
</evidence>
<proteinExistence type="predicted"/>
<dbReference type="AlphaFoldDB" id="A0A7K0BWJ3"/>
<comment type="caution">
    <text evidence="2">The sequence shown here is derived from an EMBL/GenBank/DDBJ whole genome shotgun (WGS) entry which is preliminary data.</text>
</comment>
<name>A0A7K0BWJ3_9ACTN</name>
<evidence type="ECO:0000313" key="3">
    <source>
        <dbReference type="Proteomes" id="UP000487268"/>
    </source>
</evidence>
<feature type="transmembrane region" description="Helical" evidence="1">
    <location>
        <begin position="36"/>
        <end position="53"/>
    </location>
</feature>
<dbReference type="RefSeq" id="WP_153533631.1">
    <property type="nucleotide sequence ID" value="NZ_WEGH01000002.1"/>
</dbReference>